<proteinExistence type="predicted"/>
<reference evidence="2" key="1">
    <citation type="submission" date="2022-03" db="EMBL/GenBank/DDBJ databases">
        <authorList>
            <person name="Leyn A S."/>
        </authorList>
    </citation>
    <scope>NUCLEOTIDE SEQUENCE</scope>
    <source>
        <strain evidence="2">Streptomyces globisporus 4-3</strain>
    </source>
</reference>
<feature type="region of interest" description="Disordered" evidence="1">
    <location>
        <begin position="1"/>
        <end position="42"/>
    </location>
</feature>
<evidence type="ECO:0000313" key="2">
    <source>
        <dbReference type="EMBL" id="CAH9416589.1"/>
    </source>
</evidence>
<organism evidence="2 3">
    <name type="scientific">Streptomyces globisporus</name>
    <dbReference type="NCBI Taxonomy" id="1908"/>
    <lineage>
        <taxon>Bacteria</taxon>
        <taxon>Bacillati</taxon>
        <taxon>Actinomycetota</taxon>
        <taxon>Actinomycetes</taxon>
        <taxon>Kitasatosporales</taxon>
        <taxon>Streptomycetaceae</taxon>
        <taxon>Streptomyces</taxon>
    </lineage>
</organism>
<sequence length="42" mass="3840">MSSVVGPPSATGVAYATGAPASPESVRSASRAATFGDGAGGS</sequence>
<keyword evidence="3" id="KW-1185">Reference proteome</keyword>
<dbReference type="EMBL" id="CAKXYP010000009">
    <property type="protein sequence ID" value="CAH9416589.1"/>
    <property type="molecule type" value="Genomic_DNA"/>
</dbReference>
<evidence type="ECO:0000313" key="3">
    <source>
        <dbReference type="Proteomes" id="UP001154015"/>
    </source>
</evidence>
<accession>A0ABM9GY88</accession>
<evidence type="ECO:0000256" key="1">
    <source>
        <dbReference type="SAM" id="MobiDB-lite"/>
    </source>
</evidence>
<comment type="caution">
    <text evidence="2">The sequence shown here is derived from an EMBL/GenBank/DDBJ whole genome shotgun (WGS) entry which is preliminary data.</text>
</comment>
<name>A0ABM9GY88_STRGL</name>
<gene>
    <name evidence="2" type="ORF">SGL43_03615</name>
</gene>
<protein>
    <submittedName>
        <fullName evidence="2">Uncharacterized protein</fullName>
    </submittedName>
</protein>
<dbReference type="Proteomes" id="UP001154015">
    <property type="component" value="Unassembled WGS sequence"/>
</dbReference>